<dbReference type="Pfam" id="PF03732">
    <property type="entry name" value="Retrotrans_gag"/>
    <property type="match status" value="1"/>
</dbReference>
<accession>A0A392RNQ9</accession>
<evidence type="ECO:0000259" key="1">
    <source>
        <dbReference type="Pfam" id="PF03732"/>
    </source>
</evidence>
<evidence type="ECO:0000313" key="3">
    <source>
        <dbReference type="Proteomes" id="UP000265520"/>
    </source>
</evidence>
<dbReference type="PANTHER" id="PTHR33223:SF11">
    <property type="entry name" value="ELEMENT PROTEIN, PUTATIVE-RELATED"/>
    <property type="match status" value="1"/>
</dbReference>
<dbReference type="PANTHER" id="PTHR33223">
    <property type="entry name" value="CCHC-TYPE DOMAIN-CONTAINING PROTEIN"/>
    <property type="match status" value="1"/>
</dbReference>
<organism evidence="2 3">
    <name type="scientific">Trifolium medium</name>
    <dbReference type="NCBI Taxonomy" id="97028"/>
    <lineage>
        <taxon>Eukaryota</taxon>
        <taxon>Viridiplantae</taxon>
        <taxon>Streptophyta</taxon>
        <taxon>Embryophyta</taxon>
        <taxon>Tracheophyta</taxon>
        <taxon>Spermatophyta</taxon>
        <taxon>Magnoliopsida</taxon>
        <taxon>eudicotyledons</taxon>
        <taxon>Gunneridae</taxon>
        <taxon>Pentapetalae</taxon>
        <taxon>rosids</taxon>
        <taxon>fabids</taxon>
        <taxon>Fabales</taxon>
        <taxon>Fabaceae</taxon>
        <taxon>Papilionoideae</taxon>
        <taxon>50 kb inversion clade</taxon>
        <taxon>NPAAA clade</taxon>
        <taxon>Hologalegina</taxon>
        <taxon>IRL clade</taxon>
        <taxon>Trifolieae</taxon>
        <taxon>Trifolium</taxon>
    </lineage>
</organism>
<proteinExistence type="predicted"/>
<keyword evidence="3" id="KW-1185">Reference proteome</keyword>
<dbReference type="Proteomes" id="UP000265520">
    <property type="component" value="Unassembled WGS sequence"/>
</dbReference>
<reference evidence="2 3" key="1">
    <citation type="journal article" date="2018" name="Front. Plant Sci.">
        <title>Red Clover (Trifolium pratense) and Zigzag Clover (T. medium) - A Picture of Genomic Similarities and Differences.</title>
        <authorList>
            <person name="Dluhosova J."/>
            <person name="Istvanek J."/>
            <person name="Nedelnik J."/>
            <person name="Repkova J."/>
        </authorList>
    </citation>
    <scope>NUCLEOTIDE SEQUENCE [LARGE SCALE GENOMIC DNA]</scope>
    <source>
        <strain evidence="3">cv. 10/8</strain>
        <tissue evidence="2">Leaf</tissue>
    </source>
</reference>
<evidence type="ECO:0000313" key="2">
    <source>
        <dbReference type="EMBL" id="MCI38288.1"/>
    </source>
</evidence>
<dbReference type="EMBL" id="LXQA010254037">
    <property type="protein sequence ID" value="MCI38288.1"/>
    <property type="molecule type" value="Genomic_DNA"/>
</dbReference>
<sequence>MCEIQEAPENITDDQKKLRLFAYSLTKHAKDCLYCLPSRTIQTWKELEDKLLDRFFTEEQFKERKAELLNFQQHKKESLYQSHERFKLLKRRCPNHQICAAELMHIFTN</sequence>
<dbReference type="InterPro" id="IPR005162">
    <property type="entry name" value="Retrotrans_gag_dom"/>
</dbReference>
<name>A0A392RNQ9_9FABA</name>
<feature type="non-terminal residue" evidence="2">
    <location>
        <position position="109"/>
    </location>
</feature>
<protein>
    <recommendedName>
        <fullName evidence="1">Retrotransposon gag domain-containing protein</fullName>
    </recommendedName>
</protein>
<feature type="domain" description="Retrotransposon gag" evidence="1">
    <location>
        <begin position="19"/>
        <end position="108"/>
    </location>
</feature>
<comment type="caution">
    <text evidence="2">The sequence shown here is derived from an EMBL/GenBank/DDBJ whole genome shotgun (WGS) entry which is preliminary data.</text>
</comment>
<dbReference type="AlphaFoldDB" id="A0A392RNQ9"/>